<dbReference type="Proteomes" id="UP000267821">
    <property type="component" value="Unassembled WGS sequence"/>
</dbReference>
<gene>
    <name evidence="2" type="ORF">L211DRAFT_852694</name>
</gene>
<name>A0A3N4LE64_9PEZI</name>
<feature type="compositionally biased region" description="Basic and acidic residues" evidence="1">
    <location>
        <begin position="20"/>
        <end position="34"/>
    </location>
</feature>
<proteinExistence type="predicted"/>
<keyword evidence="3" id="KW-1185">Reference proteome</keyword>
<accession>A0A3N4LE64</accession>
<protein>
    <submittedName>
        <fullName evidence="2">Uncharacterized protein</fullName>
    </submittedName>
</protein>
<sequence>MQACQLGLDVSIHTSPASKEGSHHWTGEEIKTEAIESSTSPPAPTQKETEAEIRCYEAETEAMIQKANTNPLLKMSELSAIARLVEAAKTKPSATRWSNRKIQ</sequence>
<organism evidence="2 3">
    <name type="scientific">Terfezia boudieri ATCC MYA-4762</name>
    <dbReference type="NCBI Taxonomy" id="1051890"/>
    <lineage>
        <taxon>Eukaryota</taxon>
        <taxon>Fungi</taxon>
        <taxon>Dikarya</taxon>
        <taxon>Ascomycota</taxon>
        <taxon>Pezizomycotina</taxon>
        <taxon>Pezizomycetes</taxon>
        <taxon>Pezizales</taxon>
        <taxon>Pezizaceae</taxon>
        <taxon>Terfezia</taxon>
    </lineage>
</organism>
<dbReference type="InParanoid" id="A0A3N4LE64"/>
<evidence type="ECO:0000256" key="1">
    <source>
        <dbReference type="SAM" id="MobiDB-lite"/>
    </source>
</evidence>
<dbReference type="AlphaFoldDB" id="A0A3N4LE64"/>
<feature type="region of interest" description="Disordered" evidence="1">
    <location>
        <begin position="1"/>
        <end position="50"/>
    </location>
</feature>
<evidence type="ECO:0000313" key="2">
    <source>
        <dbReference type="EMBL" id="RPB19988.1"/>
    </source>
</evidence>
<dbReference type="EMBL" id="ML121579">
    <property type="protein sequence ID" value="RPB19988.1"/>
    <property type="molecule type" value="Genomic_DNA"/>
</dbReference>
<reference evidence="2 3" key="1">
    <citation type="journal article" date="2018" name="Nat. Ecol. Evol.">
        <title>Pezizomycetes genomes reveal the molecular basis of ectomycorrhizal truffle lifestyle.</title>
        <authorList>
            <person name="Murat C."/>
            <person name="Payen T."/>
            <person name="Noel B."/>
            <person name="Kuo A."/>
            <person name="Morin E."/>
            <person name="Chen J."/>
            <person name="Kohler A."/>
            <person name="Krizsan K."/>
            <person name="Balestrini R."/>
            <person name="Da Silva C."/>
            <person name="Montanini B."/>
            <person name="Hainaut M."/>
            <person name="Levati E."/>
            <person name="Barry K.W."/>
            <person name="Belfiori B."/>
            <person name="Cichocki N."/>
            <person name="Clum A."/>
            <person name="Dockter R.B."/>
            <person name="Fauchery L."/>
            <person name="Guy J."/>
            <person name="Iotti M."/>
            <person name="Le Tacon F."/>
            <person name="Lindquist E.A."/>
            <person name="Lipzen A."/>
            <person name="Malagnac F."/>
            <person name="Mello A."/>
            <person name="Molinier V."/>
            <person name="Miyauchi S."/>
            <person name="Poulain J."/>
            <person name="Riccioni C."/>
            <person name="Rubini A."/>
            <person name="Sitrit Y."/>
            <person name="Splivallo R."/>
            <person name="Traeger S."/>
            <person name="Wang M."/>
            <person name="Zifcakova L."/>
            <person name="Wipf D."/>
            <person name="Zambonelli A."/>
            <person name="Paolocci F."/>
            <person name="Nowrousian M."/>
            <person name="Ottonello S."/>
            <person name="Baldrian P."/>
            <person name="Spatafora J.W."/>
            <person name="Henrissat B."/>
            <person name="Nagy L.G."/>
            <person name="Aury J.M."/>
            <person name="Wincker P."/>
            <person name="Grigoriev I.V."/>
            <person name="Bonfante P."/>
            <person name="Martin F.M."/>
        </authorList>
    </citation>
    <scope>NUCLEOTIDE SEQUENCE [LARGE SCALE GENOMIC DNA]</scope>
    <source>
        <strain evidence="2 3">ATCC MYA-4762</strain>
    </source>
</reference>
<evidence type="ECO:0000313" key="3">
    <source>
        <dbReference type="Proteomes" id="UP000267821"/>
    </source>
</evidence>